<evidence type="ECO:0000256" key="3">
    <source>
        <dbReference type="ARBA" id="ARBA00022729"/>
    </source>
</evidence>
<feature type="compositionally biased region" description="Basic and acidic residues" evidence="10">
    <location>
        <begin position="581"/>
        <end position="602"/>
    </location>
</feature>
<dbReference type="Pfam" id="PF00026">
    <property type="entry name" value="Asp"/>
    <property type="match status" value="1"/>
</dbReference>
<evidence type="ECO:0000256" key="2">
    <source>
        <dbReference type="ARBA" id="ARBA00022670"/>
    </source>
</evidence>
<keyword evidence="2 9" id="KW-0645">Protease</keyword>
<dbReference type="CDD" id="cd05474">
    <property type="entry name" value="SAP_like"/>
    <property type="match status" value="1"/>
</dbReference>
<name>A0A9N9KPZ5_9HELO</name>
<feature type="signal peptide" evidence="11">
    <location>
        <begin position="1"/>
        <end position="20"/>
    </location>
</feature>
<feature type="domain" description="Peptidase A1" evidence="12">
    <location>
        <begin position="71"/>
        <end position="412"/>
    </location>
</feature>
<dbReference type="SUPFAM" id="SSF50630">
    <property type="entry name" value="Acid proteases"/>
    <property type="match status" value="1"/>
</dbReference>
<dbReference type="AlphaFoldDB" id="A0A9N9KPZ5"/>
<proteinExistence type="inferred from homology"/>
<dbReference type="OrthoDB" id="771136at2759"/>
<organism evidence="13 14">
    <name type="scientific">Hymenoscyphus fraxineus</name>
    <dbReference type="NCBI Taxonomy" id="746836"/>
    <lineage>
        <taxon>Eukaryota</taxon>
        <taxon>Fungi</taxon>
        <taxon>Dikarya</taxon>
        <taxon>Ascomycota</taxon>
        <taxon>Pezizomycotina</taxon>
        <taxon>Leotiomycetes</taxon>
        <taxon>Helotiales</taxon>
        <taxon>Helotiaceae</taxon>
        <taxon>Hymenoscyphus</taxon>
    </lineage>
</organism>
<keyword evidence="3 11" id="KW-0732">Signal</keyword>
<evidence type="ECO:0000256" key="8">
    <source>
        <dbReference type="PIRSR" id="PIRSR601461-1"/>
    </source>
</evidence>
<evidence type="ECO:0000256" key="1">
    <source>
        <dbReference type="ARBA" id="ARBA00007447"/>
    </source>
</evidence>
<feature type="compositionally biased region" description="Basic and acidic residues" evidence="10">
    <location>
        <begin position="522"/>
        <end position="559"/>
    </location>
</feature>
<keyword evidence="4 9" id="KW-0064">Aspartyl protease</keyword>
<feature type="chain" id="PRO_5040369911" description="Probable aspartic-type endopeptidase OPSB" evidence="11">
    <location>
        <begin position="21"/>
        <end position="896"/>
    </location>
</feature>
<dbReference type="Proteomes" id="UP000696280">
    <property type="component" value="Unassembled WGS sequence"/>
</dbReference>
<feature type="compositionally biased region" description="Polar residues" evidence="10">
    <location>
        <begin position="604"/>
        <end position="614"/>
    </location>
</feature>
<sequence length="896" mass="94307">MAKLATTTLLLSSILSSVLANTLQLNIARNEAAKVEQLSRRQIYNRDLQRLKARAGTVTADLGNAQQAGLYFANISVGTPGQTLMVQIDTGSSDVWVPSNTNSFCSSSRSQGGGCDGGTFNPQSSSSFLVVGQNQFNISYVDQTGVTGDYFQDTFAIGGATIQQFQMGLARQGTIGTGILGIGYNTSEANVDSGNGTIYANLPYALVDQGIINSEAYSLWLNDLESSTGSVLFGGIDKTKYQGDLVSINVYAGRRSQQVTSFTVALTSVSATSTSGTDMLTPANYAAAVILDSGTTITLLPDELAASIFQELGATVNQRLGAVIVPCALAQKQGTINYGFGGPGGPVIKVSVSELVLPLTLTNGQTPKYTNGQAACQLGIQAAGNLPILLGDTFLRSAYVVYDLINNRIALGQTNFNVTNADIVPFPSSGAPIPSAVAAPNEAVVTQTASGIPRATANPTREGGDENATYNPTATGLTAASGFAATSTGKKSAGTPGPEPFAWSRVVVGVISLVMVGLGGGGEKRREEKRREEKRREEKRREEKRTKAEQQRREERDNTMSDSKSIPTEPRSGKDPPVAVERGEMERGVEGGGKEGDGKEGDANTATQPQTNEPSHPRPTILTQAPSDYHPLSSDQTNANPEAGAGIQPTIQTQPRFESGLDPEPDPEPSPPKDFQGFFVLVDDVKTGISTHPRQIRYLFSDDEDVGGLTGRLLGCLPSSTSAATGTDNKDGNENDRYGGEREGESEVLEGSEDTYRLRRGDKGGDREDSQRREKERTIIIDISPTGDAITSIHSLTSSWQVVNGVIGKAPTFESSNANSNSNSHTGPQHTSGGGADPVSTNPNNTSATHDGTHDHAQGGDGTDGSAALMLRVKGVGKEAFGGEVEGDREGVRLRG</sequence>
<evidence type="ECO:0000256" key="4">
    <source>
        <dbReference type="ARBA" id="ARBA00022750"/>
    </source>
</evidence>
<feature type="region of interest" description="Disordered" evidence="10">
    <location>
        <begin position="447"/>
        <end position="474"/>
    </location>
</feature>
<evidence type="ECO:0000256" key="5">
    <source>
        <dbReference type="ARBA" id="ARBA00022801"/>
    </source>
</evidence>
<gene>
    <name evidence="13" type="ORF">HYFRA_00006355</name>
</gene>
<evidence type="ECO:0000313" key="13">
    <source>
        <dbReference type="EMBL" id="CAG8950958.1"/>
    </source>
</evidence>
<feature type="compositionally biased region" description="Basic and acidic residues" evidence="10">
    <location>
        <begin position="728"/>
        <end position="745"/>
    </location>
</feature>
<keyword evidence="14" id="KW-1185">Reference proteome</keyword>
<dbReference type="Gene3D" id="2.40.70.10">
    <property type="entry name" value="Acid Proteases"/>
    <property type="match status" value="2"/>
</dbReference>
<comment type="similarity">
    <text evidence="1 9">Belongs to the peptidase A1 family.</text>
</comment>
<evidence type="ECO:0000259" key="12">
    <source>
        <dbReference type="PROSITE" id="PS51767"/>
    </source>
</evidence>
<comment type="caution">
    <text evidence="13">The sequence shown here is derived from an EMBL/GenBank/DDBJ whole genome shotgun (WGS) entry which is preliminary data.</text>
</comment>
<dbReference type="PANTHER" id="PTHR47966:SF65">
    <property type="entry name" value="ASPARTIC-TYPE ENDOPEPTIDASE"/>
    <property type="match status" value="1"/>
</dbReference>
<dbReference type="PANTHER" id="PTHR47966">
    <property type="entry name" value="BETA-SITE APP-CLEAVING ENZYME, ISOFORM A-RELATED"/>
    <property type="match status" value="1"/>
</dbReference>
<dbReference type="PROSITE" id="PS00141">
    <property type="entry name" value="ASP_PROTEASE"/>
    <property type="match status" value="1"/>
</dbReference>
<evidence type="ECO:0000256" key="11">
    <source>
        <dbReference type="SAM" id="SignalP"/>
    </source>
</evidence>
<dbReference type="InterPro" id="IPR033876">
    <property type="entry name" value="SAP-like"/>
</dbReference>
<dbReference type="InterPro" id="IPR001461">
    <property type="entry name" value="Aspartic_peptidase_A1"/>
</dbReference>
<dbReference type="InterPro" id="IPR033121">
    <property type="entry name" value="PEPTIDASE_A1"/>
</dbReference>
<feature type="region of interest" description="Disordered" evidence="10">
    <location>
        <begin position="519"/>
        <end position="677"/>
    </location>
</feature>
<dbReference type="GO" id="GO:0006508">
    <property type="term" value="P:proteolysis"/>
    <property type="evidence" value="ECO:0007669"/>
    <property type="project" value="UniProtKB-KW"/>
</dbReference>
<dbReference type="InterPro" id="IPR021109">
    <property type="entry name" value="Peptidase_aspartic_dom_sf"/>
</dbReference>
<reference evidence="13" key="1">
    <citation type="submission" date="2021-07" db="EMBL/GenBank/DDBJ databases">
        <authorList>
            <person name="Durling M."/>
        </authorList>
    </citation>
    <scope>NUCLEOTIDE SEQUENCE</scope>
</reference>
<evidence type="ECO:0000256" key="9">
    <source>
        <dbReference type="RuleBase" id="RU000454"/>
    </source>
</evidence>
<keyword evidence="5 9" id="KW-0378">Hydrolase</keyword>
<evidence type="ECO:0000256" key="7">
    <source>
        <dbReference type="ARBA" id="ARBA00068059"/>
    </source>
</evidence>
<evidence type="ECO:0000256" key="6">
    <source>
        <dbReference type="ARBA" id="ARBA00067536"/>
    </source>
</evidence>
<feature type="compositionally biased region" description="Polar residues" evidence="10">
    <location>
        <begin position="839"/>
        <end position="850"/>
    </location>
</feature>
<feature type="region of interest" description="Disordered" evidence="10">
    <location>
        <begin position="719"/>
        <end position="780"/>
    </location>
</feature>
<dbReference type="PROSITE" id="PS51767">
    <property type="entry name" value="PEPTIDASE_A1"/>
    <property type="match status" value="1"/>
</dbReference>
<feature type="compositionally biased region" description="Basic and acidic residues" evidence="10">
    <location>
        <begin position="754"/>
        <end position="779"/>
    </location>
</feature>
<feature type="compositionally biased region" description="Low complexity" evidence="10">
    <location>
        <begin position="815"/>
        <end position="824"/>
    </location>
</feature>
<feature type="active site" evidence="8">
    <location>
        <position position="292"/>
    </location>
</feature>
<dbReference type="EMBL" id="CAJVRL010000039">
    <property type="protein sequence ID" value="CAG8950958.1"/>
    <property type="molecule type" value="Genomic_DNA"/>
</dbReference>
<evidence type="ECO:0000256" key="10">
    <source>
        <dbReference type="SAM" id="MobiDB-lite"/>
    </source>
</evidence>
<accession>A0A9N9KPZ5</accession>
<evidence type="ECO:0000313" key="14">
    <source>
        <dbReference type="Proteomes" id="UP000696280"/>
    </source>
</evidence>
<dbReference type="InterPro" id="IPR001969">
    <property type="entry name" value="Aspartic_peptidase_AS"/>
</dbReference>
<feature type="region of interest" description="Disordered" evidence="10">
    <location>
        <begin position="814"/>
        <end position="868"/>
    </location>
</feature>
<dbReference type="GO" id="GO:0004190">
    <property type="term" value="F:aspartic-type endopeptidase activity"/>
    <property type="evidence" value="ECO:0007669"/>
    <property type="project" value="UniProtKB-KW"/>
</dbReference>
<feature type="active site" evidence="8">
    <location>
        <position position="89"/>
    </location>
</feature>
<protein>
    <recommendedName>
        <fullName evidence="7">Probable aspartic-type endopeptidase OPSB</fullName>
    </recommendedName>
    <alternativeName>
        <fullName evidence="6">Probable aspartic-type endopeptidase opsB</fullName>
    </alternativeName>
</protein>
<dbReference type="FunFam" id="2.40.70.10:FF:000011">
    <property type="entry name" value="Aspartic protease"/>
    <property type="match status" value="1"/>
</dbReference>
<dbReference type="PRINTS" id="PR00792">
    <property type="entry name" value="PEPSIN"/>
</dbReference>